<dbReference type="InterPro" id="IPR055568">
    <property type="entry name" value="DUF7144"/>
</dbReference>
<accession>A0A975SZM2</accession>
<dbReference type="KEGG" id="nps:KRR39_02755"/>
<keyword evidence="1" id="KW-0472">Membrane</keyword>
<keyword evidence="1" id="KW-1133">Transmembrane helix</keyword>
<feature type="transmembrane region" description="Helical" evidence="1">
    <location>
        <begin position="74"/>
        <end position="95"/>
    </location>
</feature>
<feature type="transmembrane region" description="Helical" evidence="1">
    <location>
        <begin position="102"/>
        <end position="118"/>
    </location>
</feature>
<gene>
    <name evidence="3" type="ORF">KRR39_02755</name>
</gene>
<evidence type="ECO:0000313" key="4">
    <source>
        <dbReference type="Proteomes" id="UP000683575"/>
    </source>
</evidence>
<evidence type="ECO:0000259" key="2">
    <source>
        <dbReference type="Pfam" id="PF23636"/>
    </source>
</evidence>
<dbReference type="Pfam" id="PF23636">
    <property type="entry name" value="DUF7144"/>
    <property type="match status" value="1"/>
</dbReference>
<dbReference type="RefSeq" id="WP_216940567.1">
    <property type="nucleotide sequence ID" value="NZ_CP077062.1"/>
</dbReference>
<keyword evidence="1" id="KW-0812">Transmembrane</keyword>
<dbReference type="AlphaFoldDB" id="A0A975SZM2"/>
<name>A0A975SZM2_9ACTN</name>
<evidence type="ECO:0000313" key="3">
    <source>
        <dbReference type="EMBL" id="QWZ08791.1"/>
    </source>
</evidence>
<dbReference type="Proteomes" id="UP000683575">
    <property type="component" value="Chromosome"/>
</dbReference>
<sequence length="151" mass="16051">MTQHAVGRTDVGSAVKSKSTARGVSMWVGWIAFAGTLMVMLGAFHIIQGVVALVDDTYFLVTRSGLVVTADFTTWGWVHLITGVVVLVAGVFVFAGQIWARTVGVIVALVSAVFNLGFLAAYPLWSLIMIALDVMVILALTVHGSDVKAED</sequence>
<dbReference type="EMBL" id="CP077062">
    <property type="protein sequence ID" value="QWZ08791.1"/>
    <property type="molecule type" value="Genomic_DNA"/>
</dbReference>
<proteinExistence type="predicted"/>
<feature type="transmembrane region" description="Helical" evidence="1">
    <location>
        <begin position="27"/>
        <end position="54"/>
    </location>
</feature>
<organism evidence="3 4">
    <name type="scientific">Nocardioides panacis</name>
    <dbReference type="NCBI Taxonomy" id="2849501"/>
    <lineage>
        <taxon>Bacteria</taxon>
        <taxon>Bacillati</taxon>
        <taxon>Actinomycetota</taxon>
        <taxon>Actinomycetes</taxon>
        <taxon>Propionibacteriales</taxon>
        <taxon>Nocardioidaceae</taxon>
        <taxon>Nocardioides</taxon>
    </lineage>
</organism>
<protein>
    <recommendedName>
        <fullName evidence="2">DUF7144 domain-containing protein</fullName>
    </recommendedName>
</protein>
<keyword evidence="4" id="KW-1185">Reference proteome</keyword>
<reference evidence="3" key="1">
    <citation type="submission" date="2021-06" db="EMBL/GenBank/DDBJ databases">
        <title>Complete genome sequence of Nocardioides sp. G188.</title>
        <authorList>
            <person name="Im W.-T."/>
        </authorList>
    </citation>
    <scope>NUCLEOTIDE SEQUENCE</scope>
    <source>
        <strain evidence="3">G188</strain>
    </source>
</reference>
<evidence type="ECO:0000256" key="1">
    <source>
        <dbReference type="SAM" id="Phobius"/>
    </source>
</evidence>
<feature type="domain" description="DUF7144" evidence="2">
    <location>
        <begin position="30"/>
        <end position="144"/>
    </location>
</feature>